<dbReference type="Gene3D" id="2.130.10.10">
    <property type="entry name" value="YVTN repeat-like/Quinoprotein amine dehydrogenase"/>
    <property type="match status" value="1"/>
</dbReference>
<comment type="caution">
    <text evidence="2">The sequence shown here is derived from an EMBL/GenBank/DDBJ whole genome shotgun (WGS) entry which is preliminary data.</text>
</comment>
<keyword evidence="1" id="KW-0472">Membrane</keyword>
<dbReference type="AlphaFoldDB" id="A0A8H5F1B5"/>
<evidence type="ECO:0000313" key="3">
    <source>
        <dbReference type="Proteomes" id="UP000559256"/>
    </source>
</evidence>
<dbReference type="Proteomes" id="UP000559256">
    <property type="component" value="Unassembled WGS sequence"/>
</dbReference>
<name>A0A8H5F1B5_9AGAR</name>
<evidence type="ECO:0000313" key="2">
    <source>
        <dbReference type="EMBL" id="KAF5320039.1"/>
    </source>
</evidence>
<dbReference type="SUPFAM" id="SSF50978">
    <property type="entry name" value="WD40 repeat-like"/>
    <property type="match status" value="1"/>
</dbReference>
<evidence type="ECO:0000256" key="1">
    <source>
        <dbReference type="SAM" id="Phobius"/>
    </source>
</evidence>
<keyword evidence="1" id="KW-1133">Transmembrane helix</keyword>
<dbReference type="InterPro" id="IPR036322">
    <property type="entry name" value="WD40_repeat_dom_sf"/>
</dbReference>
<dbReference type="OrthoDB" id="3249298at2759"/>
<protein>
    <submittedName>
        <fullName evidence="2">Uncharacterized protein</fullName>
    </submittedName>
</protein>
<proteinExistence type="predicted"/>
<accession>A0A8H5F1B5</accession>
<gene>
    <name evidence="2" type="ORF">D9758_018326</name>
</gene>
<dbReference type="InterPro" id="IPR015943">
    <property type="entry name" value="WD40/YVTN_repeat-like_dom_sf"/>
</dbReference>
<dbReference type="Gene3D" id="3.60.130.30">
    <property type="match status" value="1"/>
</dbReference>
<organism evidence="2 3">
    <name type="scientific">Tetrapyrgos nigripes</name>
    <dbReference type="NCBI Taxonomy" id="182062"/>
    <lineage>
        <taxon>Eukaryota</taxon>
        <taxon>Fungi</taxon>
        <taxon>Dikarya</taxon>
        <taxon>Basidiomycota</taxon>
        <taxon>Agaricomycotina</taxon>
        <taxon>Agaricomycetes</taxon>
        <taxon>Agaricomycetidae</taxon>
        <taxon>Agaricales</taxon>
        <taxon>Marasmiineae</taxon>
        <taxon>Marasmiaceae</taxon>
        <taxon>Tetrapyrgos</taxon>
    </lineage>
</organism>
<sequence>MALDGMLEIVQETVVPEVLGAMKMELPEMYNKCKQAQNYVHATIRHKWSRKVYRETRCCLDFNGAFLAIAMKEGSSERFHLDWNNDYNLFAWIAPIGEDWEGGDFCVPQLGYRIPNAVLLVSFSIDGTFVSAAGYGGITIWDLKTGQAVSTPHLPYAPFEKKHVYSSSVSLFFEESEKHVVIFGNMAGQVTVWYWDGLLNMFRMSESQNVYCNHPKHIMSMDVLQGRVPTNKDGFFVTSTSDSSVGVWKMNSKLILSNASCTIIVFSKAGGSFLQLNGSTGEPSWIRKEGPECMDSVALDESRGIFAAWTGNVGNVKQVAFAEEGSTLVIRTDYASAEVFSLDSGKRVQSLPYPGGSLVQYITTLTLPSSYLVAIVGSMKWKPAQVVVFMKKRFVNKSHSLLCPSLYTVIVWVVISLIIVRPLPVLSFVSHLSDGFPVFQPSPYVWTSQNSNAVDAPATFIPVTKRELVTYIDFDTIQVTFTSKLESYNPPGTSSITHSDKDEELTTIALH</sequence>
<feature type="transmembrane region" description="Helical" evidence="1">
    <location>
        <begin position="358"/>
        <end position="379"/>
    </location>
</feature>
<keyword evidence="1" id="KW-0812">Transmembrane</keyword>
<reference evidence="2 3" key="1">
    <citation type="journal article" date="2020" name="ISME J.">
        <title>Uncovering the hidden diversity of litter-decomposition mechanisms in mushroom-forming fungi.</title>
        <authorList>
            <person name="Floudas D."/>
            <person name="Bentzer J."/>
            <person name="Ahren D."/>
            <person name="Johansson T."/>
            <person name="Persson P."/>
            <person name="Tunlid A."/>
        </authorList>
    </citation>
    <scope>NUCLEOTIDE SEQUENCE [LARGE SCALE GENOMIC DNA]</scope>
    <source>
        <strain evidence="2 3">CBS 291.85</strain>
    </source>
</reference>
<feature type="transmembrane region" description="Helical" evidence="1">
    <location>
        <begin position="400"/>
        <end position="420"/>
    </location>
</feature>
<keyword evidence="3" id="KW-1185">Reference proteome</keyword>
<dbReference type="EMBL" id="JAACJM010000419">
    <property type="protein sequence ID" value="KAF5320039.1"/>
    <property type="molecule type" value="Genomic_DNA"/>
</dbReference>